<evidence type="ECO:0000313" key="5">
    <source>
        <dbReference type="Proteomes" id="UP001164693"/>
    </source>
</evidence>
<dbReference type="InterPro" id="IPR006047">
    <property type="entry name" value="GH13_cat_dom"/>
</dbReference>
<keyword evidence="5" id="KW-1185">Reference proteome</keyword>
<dbReference type="InterPro" id="IPR017853">
    <property type="entry name" value="GH"/>
</dbReference>
<gene>
    <name evidence="4" type="ORF">M6B22_05090</name>
</gene>
<dbReference type="PANTHER" id="PTHR10357">
    <property type="entry name" value="ALPHA-AMYLASE FAMILY MEMBER"/>
    <property type="match status" value="1"/>
</dbReference>
<organism evidence="4 5">
    <name type="scientific">Jatrophihabitans cynanchi</name>
    <dbReference type="NCBI Taxonomy" id="2944128"/>
    <lineage>
        <taxon>Bacteria</taxon>
        <taxon>Bacillati</taxon>
        <taxon>Actinomycetota</taxon>
        <taxon>Actinomycetes</taxon>
        <taxon>Jatrophihabitantales</taxon>
        <taxon>Jatrophihabitantaceae</taxon>
        <taxon>Jatrophihabitans</taxon>
    </lineage>
</organism>
<dbReference type="SMART" id="SM00642">
    <property type="entry name" value="Aamy"/>
    <property type="match status" value="1"/>
</dbReference>
<dbReference type="GO" id="GO:0016787">
    <property type="term" value="F:hydrolase activity"/>
    <property type="evidence" value="ECO:0007669"/>
    <property type="project" value="UniProtKB-KW"/>
</dbReference>
<dbReference type="InterPro" id="IPR045857">
    <property type="entry name" value="O16G_dom_2"/>
</dbReference>
<protein>
    <submittedName>
        <fullName evidence="4">Glycoside hydrolase family 13 protein</fullName>
    </submittedName>
</protein>
<dbReference type="CDD" id="cd11332">
    <property type="entry name" value="AmyAc_OligoGlu_TS"/>
    <property type="match status" value="1"/>
</dbReference>
<evidence type="ECO:0000256" key="2">
    <source>
        <dbReference type="SAM" id="MobiDB-lite"/>
    </source>
</evidence>
<dbReference type="Proteomes" id="UP001164693">
    <property type="component" value="Chromosome"/>
</dbReference>
<reference evidence="4" key="1">
    <citation type="submission" date="2022-05" db="EMBL/GenBank/DDBJ databases">
        <title>Jatrophihabitans sp. SB3-54 whole genome sequence.</title>
        <authorList>
            <person name="Suh M.K."/>
            <person name="Eom M.K."/>
            <person name="Kim J.S."/>
            <person name="Kim H.S."/>
            <person name="Do H.E."/>
            <person name="Shin Y.K."/>
            <person name="Lee J.-S."/>
        </authorList>
    </citation>
    <scope>NUCLEOTIDE SEQUENCE</scope>
    <source>
        <strain evidence="4">SB3-54</strain>
    </source>
</reference>
<comment type="similarity">
    <text evidence="1">Belongs to the glycosyl hydrolase 13 family.</text>
</comment>
<feature type="compositionally biased region" description="Basic and acidic residues" evidence="2">
    <location>
        <begin position="396"/>
        <end position="411"/>
    </location>
</feature>
<proteinExistence type="inferred from homology"/>
<dbReference type="EMBL" id="CP097463">
    <property type="protein sequence ID" value="WAX58145.1"/>
    <property type="molecule type" value="Genomic_DNA"/>
</dbReference>
<keyword evidence="4" id="KW-0378">Hydrolase</keyword>
<dbReference type="Gene3D" id="3.90.400.10">
    <property type="entry name" value="Oligo-1,6-glucosidase, Domain 2"/>
    <property type="match status" value="1"/>
</dbReference>
<dbReference type="RefSeq" id="WP_269444695.1">
    <property type="nucleotide sequence ID" value="NZ_CP097463.1"/>
</dbReference>
<sequence>MSKSAYGQPWWASAVFYQVYPRSFADGNGDGTGDLIGLRERMGHLRELGVDAIWLSPFYRSPMADGGYDVADPCDVDPRFGTLADFDAMLAEAHVQGIKVTVDIVPNHFSDQHPWFQAALASPPGSPERARFIFRDGRGPDGSLPPNNWPSVFGGPAWHRERGGYGGPGGGQWYLHLFAPEQPDLDWRNPEVPAEFGRILRFWLDRGVDGFRIDVAHGMAKPDGLPDMDLSVVPSREEGATMPSLMDIRWDRDGVHEYHRGFRRVLDSYPGDRMAVGEAWVPDSDRLARYVRADELNLTFNFELVEARWGADTFGKAIDASLQAMSGVGAPCTWVLDNHDVDRAATRYGGGDLGVARARAAALVQLSLPGAAYIYNGDELGLENVDLPDEALQDPTWERSGHTDRGRDGERVPIPWSGSEPPFGFTSAPSSWLPMPANWAGRTVAAQDADPDSTLHLYRAALRLRRELPDLLGREFEWSGAPVGALAFRRGGIGVVLNAGAEPIALPAGAVLLSSGPLTGGVVPGNTAVWLRLP</sequence>
<dbReference type="Gene3D" id="3.20.20.80">
    <property type="entry name" value="Glycosidases"/>
    <property type="match status" value="2"/>
</dbReference>
<dbReference type="SUPFAM" id="SSF51445">
    <property type="entry name" value="(Trans)glycosidases"/>
    <property type="match status" value="1"/>
</dbReference>
<feature type="domain" description="Glycosyl hydrolase family 13 catalytic" evidence="3">
    <location>
        <begin position="18"/>
        <end position="411"/>
    </location>
</feature>
<name>A0ABY7K1R5_9ACTN</name>
<evidence type="ECO:0000313" key="4">
    <source>
        <dbReference type="EMBL" id="WAX58145.1"/>
    </source>
</evidence>
<dbReference type="PANTHER" id="PTHR10357:SF179">
    <property type="entry name" value="NEUTRAL AND BASIC AMINO ACID TRANSPORT PROTEIN RBAT"/>
    <property type="match status" value="1"/>
</dbReference>
<dbReference type="Pfam" id="PF00128">
    <property type="entry name" value="Alpha-amylase"/>
    <property type="match status" value="1"/>
</dbReference>
<feature type="region of interest" description="Disordered" evidence="2">
    <location>
        <begin position="392"/>
        <end position="422"/>
    </location>
</feature>
<accession>A0ABY7K1R5</accession>
<evidence type="ECO:0000256" key="1">
    <source>
        <dbReference type="ARBA" id="ARBA00008061"/>
    </source>
</evidence>
<evidence type="ECO:0000259" key="3">
    <source>
        <dbReference type="SMART" id="SM00642"/>
    </source>
</evidence>